<dbReference type="InterPro" id="IPR020667">
    <property type="entry name" value="DNA_mismatch_repair_MutL"/>
</dbReference>
<keyword evidence="3 4" id="KW-0234">DNA repair</keyword>
<dbReference type="Pfam" id="PF13589">
    <property type="entry name" value="HATPase_c_3"/>
    <property type="match status" value="1"/>
</dbReference>
<dbReference type="CDD" id="cd16926">
    <property type="entry name" value="HATPase_MutL-MLH-PMS-like"/>
    <property type="match status" value="1"/>
</dbReference>
<dbReference type="EMBL" id="JAPQFJ010000005">
    <property type="protein sequence ID" value="MCY6958228.1"/>
    <property type="molecule type" value="Genomic_DNA"/>
</dbReference>
<feature type="domain" description="MutL C-terminal dimerisation" evidence="5">
    <location>
        <begin position="472"/>
        <end position="614"/>
    </location>
</feature>
<keyword evidence="2 4" id="KW-0227">DNA damage</keyword>
<dbReference type="NCBIfam" id="TIGR00585">
    <property type="entry name" value="mutl"/>
    <property type="match status" value="1"/>
</dbReference>
<reference evidence="7" key="1">
    <citation type="submission" date="2022-12" db="EMBL/GenBank/DDBJ databases">
        <title>Clostridium sp. nov., isolated from industrial wastewater.</title>
        <authorList>
            <person name="Jiayan W."/>
        </authorList>
    </citation>
    <scope>NUCLEOTIDE SEQUENCE</scope>
    <source>
        <strain evidence="7">ZC22-4</strain>
    </source>
</reference>
<evidence type="ECO:0000313" key="7">
    <source>
        <dbReference type="EMBL" id="MCY6958228.1"/>
    </source>
</evidence>
<keyword evidence="7" id="KW-0378">Hydrolase</keyword>
<gene>
    <name evidence="4 7" type="primary">mutL</name>
    <name evidence="7" type="ORF">OW729_06385</name>
</gene>
<comment type="function">
    <text evidence="4">This protein is involved in the repair of mismatches in DNA. It is required for dam-dependent methyl-directed DNA mismatch repair. May act as a 'molecular matchmaker', a protein that promotes the formation of a stable complex between two or more DNA-binding proteins in an ATP-dependent manner without itself being part of a final effector complex.</text>
</comment>
<proteinExistence type="inferred from homology"/>
<comment type="caution">
    <text evidence="7">The sequence shown here is derived from an EMBL/GenBank/DDBJ whole genome shotgun (WGS) entry which is preliminary data.</text>
</comment>
<dbReference type="Gene3D" id="3.30.230.10">
    <property type="match status" value="1"/>
</dbReference>
<dbReference type="Gene3D" id="3.30.565.10">
    <property type="entry name" value="Histidine kinase-like ATPase, C-terminal domain"/>
    <property type="match status" value="1"/>
</dbReference>
<dbReference type="InterPro" id="IPR020568">
    <property type="entry name" value="Ribosomal_Su5_D2-typ_SF"/>
</dbReference>
<evidence type="ECO:0000256" key="4">
    <source>
        <dbReference type="HAMAP-Rule" id="MF_00149"/>
    </source>
</evidence>
<keyword evidence="8" id="KW-1185">Reference proteome</keyword>
<dbReference type="SUPFAM" id="SSF55874">
    <property type="entry name" value="ATPase domain of HSP90 chaperone/DNA topoisomerase II/histidine kinase"/>
    <property type="match status" value="1"/>
</dbReference>
<dbReference type="PROSITE" id="PS00058">
    <property type="entry name" value="DNA_MISMATCH_REPAIR_1"/>
    <property type="match status" value="1"/>
</dbReference>
<dbReference type="CDD" id="cd00782">
    <property type="entry name" value="MutL_Trans"/>
    <property type="match status" value="1"/>
</dbReference>
<evidence type="ECO:0000256" key="2">
    <source>
        <dbReference type="ARBA" id="ARBA00022763"/>
    </source>
</evidence>
<dbReference type="PANTHER" id="PTHR10073">
    <property type="entry name" value="DNA MISMATCH REPAIR PROTEIN MLH, PMS, MUTL"/>
    <property type="match status" value="1"/>
</dbReference>
<dbReference type="InterPro" id="IPR014790">
    <property type="entry name" value="MutL_C"/>
</dbReference>
<dbReference type="HAMAP" id="MF_00149">
    <property type="entry name" value="DNA_mis_repair"/>
    <property type="match status" value="1"/>
</dbReference>
<dbReference type="InterPro" id="IPR002099">
    <property type="entry name" value="MutL/Mlh/PMS"/>
</dbReference>
<sequence length="658" mass="74841">MKRISILNDETSNKIAAGEVVERPASVVKELIENSIDAEAKNITIEIHEGGKNQIKVIDDGYGIHPDDMGKAFLPHGTSKISSLEDIYNINTFGFRGEALPSIGAVSSIKLKSRYIDNSFGKEISITGNNLDYIKEVGCNVGTYVQVDNIFFNVPARQKFLKSTQRESALISNIINRLALANHDISFKYYNNDKKSLVTFASKDVTDTIRTIYGKEVYKNIIHFEEHSDIASVYGYIGNAEISRGSRNNQNIFVNKRYIKSGLITAAVENAFKSFLTINKYPFFVLFLDIYPEFIDVNVHPTKSEIKFENERSIYKLVFDTVHNAMAKSVRDSYNMSLDKADNSNPKDITEDKLENNLAKVNDDIKSDKLELVQIPIDLKKEEFKTSISPKNLLTDNNIAAPNIVTNNKEHFKASNTESLNNCLNDKTPDTINDNTEKYNEIIYNQTKEHELVVENNSTSECIEPKFPSLKIIGQFNNTYILAEGNNEFYMIDQHAAHEKVLYEKYKKQIGSQEVISQILMVPVILELTHEEFSYYEENQDLFKQTGFAIELFGDNTINIREAPMLLGKIDVKNFFLEILDNIKNMGSGKVEEVKWRTIASLACKAAIKANHTLSNGEMITLVETLRYLEEPFNCPHGRPTIIRMTLKDIEKKFKRIQ</sequence>
<dbReference type="InterPro" id="IPR036890">
    <property type="entry name" value="HATPase_C_sf"/>
</dbReference>
<evidence type="ECO:0000259" key="6">
    <source>
        <dbReference type="SMART" id="SM01340"/>
    </source>
</evidence>
<evidence type="ECO:0000256" key="3">
    <source>
        <dbReference type="ARBA" id="ARBA00023204"/>
    </source>
</evidence>
<evidence type="ECO:0000259" key="5">
    <source>
        <dbReference type="SMART" id="SM00853"/>
    </source>
</evidence>
<dbReference type="InterPro" id="IPR042120">
    <property type="entry name" value="MutL_C_dimsub"/>
</dbReference>
<name>A0ABT4D7H2_9CLOT</name>
<evidence type="ECO:0000313" key="8">
    <source>
        <dbReference type="Proteomes" id="UP001144612"/>
    </source>
</evidence>
<accession>A0ABT4D7H2</accession>
<dbReference type="RefSeq" id="WP_268060645.1">
    <property type="nucleotide sequence ID" value="NZ_JAPQFJ010000005.1"/>
</dbReference>
<protein>
    <recommendedName>
        <fullName evidence="4">DNA mismatch repair protein MutL</fullName>
    </recommendedName>
</protein>
<dbReference type="InterPro" id="IPR014721">
    <property type="entry name" value="Ribsml_uS5_D2-typ_fold_subgr"/>
</dbReference>
<dbReference type="InterPro" id="IPR038973">
    <property type="entry name" value="MutL/Mlh/Pms-like"/>
</dbReference>
<dbReference type="InterPro" id="IPR013507">
    <property type="entry name" value="DNA_mismatch_S5_2-like"/>
</dbReference>
<comment type="similarity">
    <text evidence="1 4">Belongs to the DNA mismatch repair MutL/HexB family.</text>
</comment>
<dbReference type="SUPFAM" id="SSF54211">
    <property type="entry name" value="Ribosomal protein S5 domain 2-like"/>
    <property type="match status" value="1"/>
</dbReference>
<dbReference type="SMART" id="SM01340">
    <property type="entry name" value="DNA_mis_repair"/>
    <property type="match status" value="1"/>
</dbReference>
<keyword evidence="7" id="KW-0255">Endonuclease</keyword>
<feature type="domain" description="DNA mismatch repair protein S5" evidence="6">
    <location>
        <begin position="209"/>
        <end position="327"/>
    </location>
</feature>
<organism evidence="7 8">
    <name type="scientific">Clostridium brassicae</name>
    <dbReference type="NCBI Taxonomy" id="2999072"/>
    <lineage>
        <taxon>Bacteria</taxon>
        <taxon>Bacillati</taxon>
        <taxon>Bacillota</taxon>
        <taxon>Clostridia</taxon>
        <taxon>Eubacteriales</taxon>
        <taxon>Clostridiaceae</taxon>
        <taxon>Clostridium</taxon>
    </lineage>
</organism>
<dbReference type="InterPro" id="IPR014762">
    <property type="entry name" value="DNA_mismatch_repair_CS"/>
</dbReference>
<dbReference type="Gene3D" id="3.30.1540.20">
    <property type="entry name" value="MutL, C-terminal domain, dimerisation subdomain"/>
    <property type="match status" value="1"/>
</dbReference>
<dbReference type="InterPro" id="IPR042121">
    <property type="entry name" value="MutL_C_regsub"/>
</dbReference>
<dbReference type="Pfam" id="PF01119">
    <property type="entry name" value="DNA_mis_repair"/>
    <property type="match status" value="1"/>
</dbReference>
<dbReference type="PANTHER" id="PTHR10073:SF12">
    <property type="entry name" value="DNA MISMATCH REPAIR PROTEIN MLH1"/>
    <property type="match status" value="1"/>
</dbReference>
<dbReference type="SUPFAM" id="SSF118116">
    <property type="entry name" value="DNA mismatch repair protein MutL"/>
    <property type="match status" value="1"/>
</dbReference>
<evidence type="ECO:0000256" key="1">
    <source>
        <dbReference type="ARBA" id="ARBA00006082"/>
    </source>
</evidence>
<dbReference type="Pfam" id="PF08676">
    <property type="entry name" value="MutL_C"/>
    <property type="match status" value="1"/>
</dbReference>
<dbReference type="Gene3D" id="3.30.1370.100">
    <property type="entry name" value="MutL, C-terminal domain, regulatory subdomain"/>
    <property type="match status" value="1"/>
</dbReference>
<keyword evidence="7" id="KW-0540">Nuclease</keyword>
<dbReference type="SMART" id="SM00853">
    <property type="entry name" value="MutL_C"/>
    <property type="match status" value="1"/>
</dbReference>
<dbReference type="GO" id="GO:0004519">
    <property type="term" value="F:endonuclease activity"/>
    <property type="evidence" value="ECO:0007669"/>
    <property type="project" value="UniProtKB-KW"/>
</dbReference>
<dbReference type="InterPro" id="IPR037198">
    <property type="entry name" value="MutL_C_sf"/>
</dbReference>
<dbReference type="Proteomes" id="UP001144612">
    <property type="component" value="Unassembled WGS sequence"/>
</dbReference>